<feature type="transmembrane region" description="Helical" evidence="6">
    <location>
        <begin position="115"/>
        <end position="135"/>
    </location>
</feature>
<dbReference type="AlphaFoldDB" id="A0AAU7NR78"/>
<dbReference type="KEGG" id="mech:Q9L42_013985"/>
<dbReference type="EMBL" id="CP157743">
    <property type="protein sequence ID" value="XBS19464.1"/>
    <property type="molecule type" value="Genomic_DNA"/>
</dbReference>
<feature type="transmembrane region" description="Helical" evidence="6">
    <location>
        <begin position="263"/>
        <end position="289"/>
    </location>
</feature>
<keyword evidence="2" id="KW-1003">Cell membrane</keyword>
<sequence length="437" mass="49169">MINKITEFIKEGVWLLPDERLGRLEVMAVKTLRVTLLSTQGFVKDLCPLRASALTLYTLLSIVPVIAMLFGIAKGFGFEKMLRDRLLEQTPEQDALMIQLIEFAENMLANTKGGVVAGIGVVLLLWTVIKVIGNIEESFNHIWKIALNRSWARKVSDYLSIMLLAPVLLIASGSITVFVKTQVTWLMEVMHLPEWAARLVLYGLSFSPFLIMAILFSIVFMFMPNRQVELKAAAIAGIVTGVLYQWVQWAYLSLQLGASSYNAIYGSFAALPLFLIWLQLGWFVVLLGCEISFYIQNYRSYCHNEKFSDLSLALRRNIALQVMHLIVTLFVSADEALNSEAISARLNLPLSVVQKTLQILLDSRLIVELKAGEDDSSLYQPAYDINQITVLNVIKALDTAGRNRLPADKGLDRFSSLNEEWFASLEHSDCNRLLKEI</sequence>
<gene>
    <name evidence="7" type="ORF">Q9L42_013985</name>
</gene>
<feature type="transmembrane region" description="Helical" evidence="6">
    <location>
        <begin position="54"/>
        <end position="73"/>
    </location>
</feature>
<dbReference type="GO" id="GO:0005886">
    <property type="term" value="C:plasma membrane"/>
    <property type="evidence" value="ECO:0007669"/>
    <property type="project" value="UniProtKB-SubCell"/>
</dbReference>
<dbReference type="PANTHER" id="PTHR30213:SF0">
    <property type="entry name" value="UPF0761 MEMBRANE PROTEIN YIHY"/>
    <property type="match status" value="1"/>
</dbReference>
<feature type="transmembrane region" description="Helical" evidence="6">
    <location>
        <begin position="199"/>
        <end position="220"/>
    </location>
</feature>
<reference evidence="7 8" key="1">
    <citation type="journal article" date="2024" name="Microbiology">
        <title>Methylomarinum rosea sp. nov., a novel halophilic methanotrophic bacterium from the hypersaline Lake Elton.</title>
        <authorList>
            <person name="Suleimanov R.Z."/>
            <person name="Oshkin I.Y."/>
            <person name="Danilova O.V."/>
            <person name="Suzina N.E."/>
            <person name="Dedysh S.N."/>
        </authorList>
    </citation>
    <scope>NUCLEOTIDE SEQUENCE [LARGE SCALE GENOMIC DNA]</scope>
    <source>
        <strain evidence="7 8">Ch1-1</strain>
    </source>
</reference>
<keyword evidence="5 6" id="KW-0472">Membrane</keyword>
<dbReference type="PANTHER" id="PTHR30213">
    <property type="entry name" value="INNER MEMBRANE PROTEIN YHJD"/>
    <property type="match status" value="1"/>
</dbReference>
<accession>A0AAU7NR78</accession>
<organism evidence="7 8">
    <name type="scientific">Methylomarinum roseum</name>
    <dbReference type="NCBI Taxonomy" id="3067653"/>
    <lineage>
        <taxon>Bacteria</taxon>
        <taxon>Pseudomonadati</taxon>
        <taxon>Pseudomonadota</taxon>
        <taxon>Gammaproteobacteria</taxon>
        <taxon>Methylococcales</taxon>
        <taxon>Methylococcaceae</taxon>
        <taxon>Methylomarinum</taxon>
    </lineage>
</organism>
<keyword evidence="3 6" id="KW-0812">Transmembrane</keyword>
<evidence type="ECO:0000256" key="5">
    <source>
        <dbReference type="ARBA" id="ARBA00023136"/>
    </source>
</evidence>
<dbReference type="Proteomes" id="UP001225378">
    <property type="component" value="Chromosome"/>
</dbReference>
<dbReference type="InterPro" id="IPR036390">
    <property type="entry name" value="WH_DNA-bd_sf"/>
</dbReference>
<keyword evidence="4 6" id="KW-1133">Transmembrane helix</keyword>
<evidence type="ECO:0000256" key="1">
    <source>
        <dbReference type="ARBA" id="ARBA00004651"/>
    </source>
</evidence>
<proteinExistence type="predicted"/>
<name>A0AAU7NR78_9GAMM</name>
<evidence type="ECO:0000313" key="7">
    <source>
        <dbReference type="EMBL" id="XBS19464.1"/>
    </source>
</evidence>
<comment type="subcellular location">
    <subcellularLocation>
        <location evidence="1">Cell membrane</location>
        <topology evidence="1">Multi-pass membrane protein</topology>
    </subcellularLocation>
</comment>
<evidence type="ECO:0000256" key="6">
    <source>
        <dbReference type="SAM" id="Phobius"/>
    </source>
</evidence>
<dbReference type="SUPFAM" id="SSF46785">
    <property type="entry name" value="Winged helix' DNA-binding domain"/>
    <property type="match status" value="1"/>
</dbReference>
<evidence type="ECO:0000313" key="8">
    <source>
        <dbReference type="Proteomes" id="UP001225378"/>
    </source>
</evidence>
<dbReference type="RefSeq" id="WP_305907788.1">
    <property type="nucleotide sequence ID" value="NZ_CP157743.1"/>
</dbReference>
<feature type="transmembrane region" description="Helical" evidence="6">
    <location>
        <begin position="155"/>
        <end position="179"/>
    </location>
</feature>
<feature type="transmembrane region" description="Helical" evidence="6">
    <location>
        <begin position="232"/>
        <end position="251"/>
    </location>
</feature>
<evidence type="ECO:0000256" key="2">
    <source>
        <dbReference type="ARBA" id="ARBA00022475"/>
    </source>
</evidence>
<evidence type="ECO:0000256" key="4">
    <source>
        <dbReference type="ARBA" id="ARBA00022989"/>
    </source>
</evidence>
<keyword evidence="8" id="KW-1185">Reference proteome</keyword>
<dbReference type="InterPro" id="IPR017039">
    <property type="entry name" value="Virul_fac_BrkB"/>
</dbReference>
<evidence type="ECO:0000256" key="3">
    <source>
        <dbReference type="ARBA" id="ARBA00022692"/>
    </source>
</evidence>
<dbReference type="NCBIfam" id="TIGR00765">
    <property type="entry name" value="yihY_not_rbn"/>
    <property type="match status" value="1"/>
</dbReference>
<dbReference type="InterPro" id="IPR036388">
    <property type="entry name" value="WH-like_DNA-bd_sf"/>
</dbReference>
<dbReference type="Pfam" id="PF03631">
    <property type="entry name" value="Virul_fac_BrkB"/>
    <property type="match status" value="1"/>
</dbReference>
<protein>
    <submittedName>
        <fullName evidence="7">YihY/virulence factor BrkB family protein</fullName>
    </submittedName>
</protein>
<dbReference type="Gene3D" id="1.10.10.10">
    <property type="entry name" value="Winged helix-like DNA-binding domain superfamily/Winged helix DNA-binding domain"/>
    <property type="match status" value="1"/>
</dbReference>